<dbReference type="Proteomes" id="UP000325902">
    <property type="component" value="Unassembled WGS sequence"/>
</dbReference>
<name>A0A5N5CYD9_9PEZI</name>
<evidence type="ECO:0000313" key="2">
    <source>
        <dbReference type="Proteomes" id="UP000325902"/>
    </source>
</evidence>
<accession>A0A5N5CYD9</accession>
<gene>
    <name evidence="1" type="ORF">DBV05_g10990</name>
</gene>
<evidence type="ECO:0000313" key="1">
    <source>
        <dbReference type="EMBL" id="KAB2570361.1"/>
    </source>
</evidence>
<protein>
    <submittedName>
        <fullName evidence="1">Uncharacterized protein</fullName>
    </submittedName>
</protein>
<organism evidence="1 2">
    <name type="scientific">Lasiodiplodia theobromae</name>
    <dbReference type="NCBI Taxonomy" id="45133"/>
    <lineage>
        <taxon>Eukaryota</taxon>
        <taxon>Fungi</taxon>
        <taxon>Dikarya</taxon>
        <taxon>Ascomycota</taxon>
        <taxon>Pezizomycotina</taxon>
        <taxon>Dothideomycetes</taxon>
        <taxon>Dothideomycetes incertae sedis</taxon>
        <taxon>Botryosphaeriales</taxon>
        <taxon>Botryosphaeriaceae</taxon>
        <taxon>Lasiodiplodia</taxon>
    </lineage>
</organism>
<sequence>MMANHFKTSIFIAESDLAPKVNRDFGLVNGKNFGKLMDTMGHHYDAELLEMIIQNSEPLHGRVVWSVCYLDEVKKLIDSQRSEQKKVLSNQLKEVSVRICEMAKRGLKERLEDMRRTTLVDGSVPLDLQLTDLEIKNILQTGQRTRRVRLTALKNQVTSLDNLVTSLNNLASDLQNQAPGLKNHFLGQIDQNKYCIPRRRTSDISVKN</sequence>
<dbReference type="EMBL" id="VCHE01000140">
    <property type="protein sequence ID" value="KAB2570361.1"/>
    <property type="molecule type" value="Genomic_DNA"/>
</dbReference>
<dbReference type="AlphaFoldDB" id="A0A5N5CYD9"/>
<proteinExistence type="predicted"/>
<keyword evidence="2" id="KW-1185">Reference proteome</keyword>
<reference evidence="1 2" key="1">
    <citation type="journal article" date="2019" name="Sci. Rep.">
        <title>A multi-omics analysis of the grapevine pathogen Lasiodiplodia theobromae reveals that temperature affects the expression of virulence- and pathogenicity-related genes.</title>
        <authorList>
            <person name="Felix C."/>
            <person name="Meneses R."/>
            <person name="Goncalves M.F.M."/>
            <person name="Tilleman L."/>
            <person name="Duarte A.S."/>
            <person name="Jorrin-Novo J.V."/>
            <person name="Van de Peer Y."/>
            <person name="Deforce D."/>
            <person name="Van Nieuwerburgh F."/>
            <person name="Esteves A.C."/>
            <person name="Alves A."/>
        </authorList>
    </citation>
    <scope>NUCLEOTIDE SEQUENCE [LARGE SCALE GENOMIC DNA]</scope>
    <source>
        <strain evidence="1 2">LA-SOL3</strain>
    </source>
</reference>
<comment type="caution">
    <text evidence="1">The sequence shown here is derived from an EMBL/GenBank/DDBJ whole genome shotgun (WGS) entry which is preliminary data.</text>
</comment>